<keyword evidence="1" id="KW-0472">Membrane</keyword>
<evidence type="ECO:0008006" key="4">
    <source>
        <dbReference type="Google" id="ProtNLM"/>
    </source>
</evidence>
<keyword evidence="1" id="KW-1133">Transmembrane helix</keyword>
<organism evidence="2 3">
    <name type="scientific">Pseudocercospora fuligena</name>
    <dbReference type="NCBI Taxonomy" id="685502"/>
    <lineage>
        <taxon>Eukaryota</taxon>
        <taxon>Fungi</taxon>
        <taxon>Dikarya</taxon>
        <taxon>Ascomycota</taxon>
        <taxon>Pezizomycotina</taxon>
        <taxon>Dothideomycetes</taxon>
        <taxon>Dothideomycetidae</taxon>
        <taxon>Mycosphaerellales</taxon>
        <taxon>Mycosphaerellaceae</taxon>
        <taxon>Pseudocercospora</taxon>
    </lineage>
</organism>
<dbReference type="PANTHER" id="PTHR35041">
    <property type="entry name" value="MEDIATOR OF RNA POLYMERASE II TRANSCRIPTION SUBUNIT 1"/>
    <property type="match status" value="1"/>
</dbReference>
<protein>
    <recommendedName>
        <fullName evidence="4">Transmembrane protein</fullName>
    </recommendedName>
</protein>
<evidence type="ECO:0000256" key="1">
    <source>
        <dbReference type="SAM" id="Phobius"/>
    </source>
</evidence>
<reference evidence="2" key="1">
    <citation type="submission" date="2020-04" db="EMBL/GenBank/DDBJ databases">
        <title>Draft genome resource of the tomato pathogen Pseudocercospora fuligena.</title>
        <authorList>
            <person name="Zaccaron A."/>
        </authorList>
    </citation>
    <scope>NUCLEOTIDE SEQUENCE</scope>
    <source>
        <strain evidence="2">PF001</strain>
    </source>
</reference>
<dbReference type="Proteomes" id="UP000660729">
    <property type="component" value="Unassembled WGS sequence"/>
</dbReference>
<feature type="transmembrane region" description="Helical" evidence="1">
    <location>
        <begin position="127"/>
        <end position="148"/>
    </location>
</feature>
<feature type="transmembrane region" description="Helical" evidence="1">
    <location>
        <begin position="67"/>
        <end position="89"/>
    </location>
</feature>
<accession>A0A8H6RMT5</accession>
<comment type="caution">
    <text evidence="2">The sequence shown here is derived from an EMBL/GenBank/DDBJ whole genome shotgun (WGS) entry which is preliminary data.</text>
</comment>
<dbReference type="OrthoDB" id="3650501at2759"/>
<feature type="transmembrane region" description="Helical" evidence="1">
    <location>
        <begin position="12"/>
        <end position="34"/>
    </location>
</feature>
<evidence type="ECO:0000313" key="3">
    <source>
        <dbReference type="Proteomes" id="UP000660729"/>
    </source>
</evidence>
<gene>
    <name evidence="2" type="ORF">HII31_04680</name>
</gene>
<dbReference type="EMBL" id="JABCIY010000067">
    <property type="protein sequence ID" value="KAF7193998.1"/>
    <property type="molecule type" value="Genomic_DNA"/>
</dbReference>
<name>A0A8H6RMT5_9PEZI</name>
<sequence>MAARKHGTIHWRAPALMVGSLIVGICLALGHHFFYKSLQGTEVSSRDVKIAGWKASSQQLNTAGGTAFAFVVKASLILATSVAYFQLLFRTLTTGTFTLRQLDNAYAGLEDLIAFGYLPFTWRFSMLALLALTAWLLPVAAIIAPAALSVTYAELRPSLSRPLTVPQPAFESLAFGTLYLQEEAGSVFKAFSVPSEEVSRVAQVAAAAGTVLPIAPPSINASWLVSMDAPRLACGDLEPDLVKNLRNNILEVFNTSMLNNSANTDNANKMFTYLAWANDSTIEPRPFVRDGDTWKLQTEAFSVSKDILIAIFPRAATSGTITNDTTPFGRDNTTLLDWFFADSTKLHCTLWPSTYTLNFTYDGLDQTQRIEIVAIDEPLTDILKDEWPDPSELLSYLRLPDDDRTVHQSNRTANRRFLRSASYQSIMTAFMPLVTGASGFAEVGVATLPYGGENQAPGTYPTFTTQVFSTSLLHTRELAALLPPQDKALRFADNSFNMDRDGVVSLLPSSSASSTLKPFRTAIEELFFNVTLSMASSEQLLYNQSSPFAPPAVDVTFDRFGNIYVYAEDKLWLAYGIAIGVTIFNVVIGLVVMAHTGASFTANLSTIVRIAKNASVESTAGMNEGALPGKDPLPKDFANAKLSLRSTDHVELRQMDGAEYTRVAESTATESDVQLLHKRLSDSRTIQTE</sequence>
<keyword evidence="3" id="KW-1185">Reference proteome</keyword>
<keyword evidence="1" id="KW-0812">Transmembrane</keyword>
<dbReference type="PANTHER" id="PTHR35041:SF6">
    <property type="entry name" value="FORMYLMETHIONINE DEFORMYLASE-LIKE PROTEIN-RELATED"/>
    <property type="match status" value="1"/>
</dbReference>
<proteinExistence type="predicted"/>
<dbReference type="AlphaFoldDB" id="A0A8H6RMT5"/>
<feature type="transmembrane region" description="Helical" evidence="1">
    <location>
        <begin position="572"/>
        <end position="594"/>
    </location>
</feature>
<evidence type="ECO:0000313" key="2">
    <source>
        <dbReference type="EMBL" id="KAF7193998.1"/>
    </source>
</evidence>